<feature type="region of interest" description="Disordered" evidence="1">
    <location>
        <begin position="94"/>
        <end position="137"/>
    </location>
</feature>
<proteinExistence type="predicted"/>
<evidence type="ECO:0000313" key="3">
    <source>
        <dbReference type="Proteomes" id="UP000292447"/>
    </source>
</evidence>
<evidence type="ECO:0000256" key="1">
    <source>
        <dbReference type="SAM" id="MobiDB-lite"/>
    </source>
</evidence>
<protein>
    <submittedName>
        <fullName evidence="2">Uncharacterized protein</fullName>
    </submittedName>
</protein>
<feature type="compositionally biased region" description="Acidic residues" evidence="1">
    <location>
        <begin position="124"/>
        <end position="137"/>
    </location>
</feature>
<sequence length="371" mass="42478">MVLNKSKWDHKAKVQYLKKHNLARPKPTQKTTPKWSSKRTGDVQANTWLDESDNSDWDSEDEAFLNHFYPQISEDRLSEESKRKLKQQIIKIVKQREASAAEGNSEEAYDEHDGIYLGTKPETGDNEPGDSENDDLSDDEFQLEIPDLETKLSEFVVSDLSKLRNRKMLKNKVSENLLDEYGLDSYSSTVKDTDYNHSAQKTFKNVEKLTAHDLHGFRIGEVLSEPKQPSVRALSEAELEEHKARATKLQHKKFHDQIKEKFGLEPQKANVLEINNFNRDDLSQMASLNSKLTLATGILHKPVIVEDDLDELLGLEKESEEKPMKAESLDFLLTTLPQKFGEKRKIQKNDSHKAKAEPDSFLDDLLGIENC</sequence>
<feature type="region of interest" description="Disordered" evidence="1">
    <location>
        <begin position="18"/>
        <end position="56"/>
    </location>
</feature>
<keyword evidence="3" id="KW-1185">Reference proteome</keyword>
<dbReference type="AlphaFoldDB" id="A0A4P6XFU3"/>
<name>A0A4P6XFU3_9ASCO</name>
<reference evidence="3" key="1">
    <citation type="submission" date="2019-03" db="EMBL/GenBank/DDBJ databases">
        <title>Snf2 controls pulcherriminic acid biosynthesis and connects pigmentation and antifungal activity of the yeast Metschnikowia pulcherrima.</title>
        <authorList>
            <person name="Gore-Lloyd D."/>
            <person name="Sumann I."/>
            <person name="Brachmann A.O."/>
            <person name="Schneeberger K."/>
            <person name="Ortiz-Merino R.A."/>
            <person name="Moreno-Beltran M."/>
            <person name="Schlaefli M."/>
            <person name="Kirner P."/>
            <person name="Santos Kron A."/>
            <person name="Wolfe K.H."/>
            <person name="Piel J."/>
            <person name="Ahrens C.H."/>
            <person name="Henk D."/>
            <person name="Freimoser F.M."/>
        </authorList>
    </citation>
    <scope>NUCLEOTIDE SEQUENCE [LARGE SCALE GENOMIC DNA]</scope>
    <source>
        <strain evidence="3">APC 1.2</strain>
    </source>
</reference>
<dbReference type="EMBL" id="CP034456">
    <property type="protein sequence ID" value="QBM86207.1"/>
    <property type="molecule type" value="Genomic_DNA"/>
</dbReference>
<gene>
    <name evidence="2" type="ORF">METSCH_A08430</name>
</gene>
<dbReference type="Proteomes" id="UP000292447">
    <property type="component" value="Chromosome I"/>
</dbReference>
<organism evidence="2 3">
    <name type="scientific">Metschnikowia aff. pulcherrima</name>
    <dbReference type="NCBI Taxonomy" id="2163413"/>
    <lineage>
        <taxon>Eukaryota</taxon>
        <taxon>Fungi</taxon>
        <taxon>Dikarya</taxon>
        <taxon>Ascomycota</taxon>
        <taxon>Saccharomycotina</taxon>
        <taxon>Pichiomycetes</taxon>
        <taxon>Metschnikowiaceae</taxon>
        <taxon>Metschnikowia</taxon>
    </lineage>
</organism>
<evidence type="ECO:0000313" key="2">
    <source>
        <dbReference type="EMBL" id="QBM86207.1"/>
    </source>
</evidence>
<accession>A0A4P6XFU3</accession>